<name>A0A927ZNK9_9CLOT</name>
<evidence type="ECO:0000313" key="3">
    <source>
        <dbReference type="Proteomes" id="UP000768462"/>
    </source>
</evidence>
<feature type="signal peptide" evidence="1">
    <location>
        <begin position="1"/>
        <end position="22"/>
    </location>
</feature>
<accession>A0A927ZNK9</accession>
<protein>
    <submittedName>
        <fullName evidence="2">Uncharacterized protein</fullName>
    </submittedName>
</protein>
<reference evidence="2" key="1">
    <citation type="submission" date="2019-04" db="EMBL/GenBank/DDBJ databases">
        <title>Evolution of Biomass-Degrading Anaerobic Consortia Revealed by Metagenomics.</title>
        <authorList>
            <person name="Peng X."/>
        </authorList>
    </citation>
    <scope>NUCLEOTIDE SEQUENCE</scope>
    <source>
        <strain evidence="2">SIG254</strain>
    </source>
</reference>
<gene>
    <name evidence="2" type="ORF">E7215_03460</name>
</gene>
<dbReference type="Proteomes" id="UP000768462">
    <property type="component" value="Unassembled WGS sequence"/>
</dbReference>
<dbReference type="AlphaFoldDB" id="A0A927ZNK9"/>
<evidence type="ECO:0000256" key="1">
    <source>
        <dbReference type="SAM" id="SignalP"/>
    </source>
</evidence>
<feature type="chain" id="PRO_5038535943" evidence="1">
    <location>
        <begin position="23"/>
        <end position="169"/>
    </location>
</feature>
<proteinExistence type="predicted"/>
<sequence length="169" mass="19560">MKKIKTFSKIILVLLLVQFMYAANLSREVKAVEQDNSSVQEFMEVRKETVGFAYQYKDKTIVNNAVIFDYNIKFFVEENGKKHIISDDFDLIRYLGLIGIYNENAYVVSTQDKKKSIYKVDLNTYKMEFVKDVPAYGDGKAYITNCTIDSNGVFWFKAIETNIPIYSST</sequence>
<comment type="caution">
    <text evidence="2">The sequence shown here is derived from an EMBL/GenBank/DDBJ whole genome shotgun (WGS) entry which is preliminary data.</text>
</comment>
<feature type="non-terminal residue" evidence="2">
    <location>
        <position position="169"/>
    </location>
</feature>
<keyword evidence="1" id="KW-0732">Signal</keyword>
<organism evidence="2 3">
    <name type="scientific">Clostridium sulfidigenes</name>
    <dbReference type="NCBI Taxonomy" id="318464"/>
    <lineage>
        <taxon>Bacteria</taxon>
        <taxon>Bacillati</taxon>
        <taxon>Bacillota</taxon>
        <taxon>Clostridia</taxon>
        <taxon>Eubacteriales</taxon>
        <taxon>Clostridiaceae</taxon>
        <taxon>Clostridium</taxon>
    </lineage>
</organism>
<evidence type="ECO:0000313" key="2">
    <source>
        <dbReference type="EMBL" id="MBE6059220.1"/>
    </source>
</evidence>
<dbReference type="EMBL" id="SVCM01000039">
    <property type="protein sequence ID" value="MBE6059220.1"/>
    <property type="molecule type" value="Genomic_DNA"/>
</dbReference>